<comment type="catalytic activity">
    <reaction evidence="9">
        <text>a 5'-end NAD(+)-phospho-ribonucleoside in mRNA + H2O = a 5'-end phospho-adenosine-phospho-ribonucleoside in mRNA + beta-nicotinamide D-ribonucleotide + 2 H(+)</text>
        <dbReference type="Rhea" id="RHEA:60876"/>
        <dbReference type="Rhea" id="RHEA-COMP:15698"/>
        <dbReference type="Rhea" id="RHEA-COMP:15719"/>
        <dbReference type="ChEBI" id="CHEBI:14649"/>
        <dbReference type="ChEBI" id="CHEBI:15377"/>
        <dbReference type="ChEBI" id="CHEBI:15378"/>
        <dbReference type="ChEBI" id="CHEBI:144029"/>
        <dbReference type="ChEBI" id="CHEBI:144051"/>
    </reaction>
    <physiologicalReaction direction="left-to-right" evidence="9">
        <dbReference type="Rhea" id="RHEA:60877"/>
    </physiologicalReaction>
</comment>
<comment type="caution">
    <text evidence="11">The sequence shown here is derived from an EMBL/GenBank/DDBJ whole genome shotgun (WGS) entry which is preliminary data.</text>
</comment>
<protein>
    <recommendedName>
        <fullName evidence="4">NAD(+) diphosphatase</fullName>
        <ecNumber evidence="4">3.6.1.22</ecNumber>
    </recommendedName>
</protein>
<accession>A0A2T5VE44</accession>
<keyword evidence="7" id="KW-0460">Magnesium</keyword>
<proteinExistence type="inferred from homology"/>
<dbReference type="OrthoDB" id="9791656at2"/>
<dbReference type="InterPro" id="IPR000086">
    <property type="entry name" value="NUDIX_hydrolase_dom"/>
</dbReference>
<dbReference type="RefSeq" id="WP_107987651.1">
    <property type="nucleotide sequence ID" value="NZ_QAYG01000001.1"/>
</dbReference>
<gene>
    <name evidence="11" type="ORF">C8N35_10159</name>
</gene>
<dbReference type="PROSITE" id="PS51462">
    <property type="entry name" value="NUDIX"/>
    <property type="match status" value="1"/>
</dbReference>
<evidence type="ECO:0000256" key="2">
    <source>
        <dbReference type="ARBA" id="ARBA00001947"/>
    </source>
</evidence>
<dbReference type="GO" id="GO:0035529">
    <property type="term" value="F:NADH pyrophosphatase activity"/>
    <property type="evidence" value="ECO:0007669"/>
    <property type="project" value="TreeGrafter"/>
</dbReference>
<dbReference type="EMBL" id="QAYG01000001">
    <property type="protein sequence ID" value="PTW62027.1"/>
    <property type="molecule type" value="Genomic_DNA"/>
</dbReference>
<evidence type="ECO:0000256" key="3">
    <source>
        <dbReference type="ARBA" id="ARBA00009595"/>
    </source>
</evidence>
<comment type="cofactor">
    <cofactor evidence="2">
        <name>Zn(2+)</name>
        <dbReference type="ChEBI" id="CHEBI:29105"/>
    </cofactor>
</comment>
<dbReference type="GO" id="GO:0006742">
    <property type="term" value="P:NADP+ catabolic process"/>
    <property type="evidence" value="ECO:0007669"/>
    <property type="project" value="TreeGrafter"/>
</dbReference>
<keyword evidence="5" id="KW-0479">Metal-binding</keyword>
<sequence>MMAAALLDIIFAGGGAGKETADAGREVVASLYFVPQGGGIAPLVRRTPSGPRLVTEPELAMPAPPPEISVTVSRAQEASVQAHLLGTGLQPDGGEVEGIMAVGLHQLGPQLPPHEAALAARAAALLNWHRRARHCPICGAPTVLGENGVARRCVAEGCGQEHFPRLDLVVMTLPVDGDWCLLGRQPRFPEGFYSGFAGFAEPGETLEQAARRETLEEANVSLTALDYRFSQPWPFPHAVTVGFIGHVADREAARADDAEIAEVRWFRRAEIGEMLDRAEQNGQLRMPGAISLAHQLARDWLARSSATPNQR</sequence>
<dbReference type="Gene3D" id="3.90.79.10">
    <property type="entry name" value="Nucleoside Triphosphate Pyrophosphohydrolase"/>
    <property type="match status" value="1"/>
</dbReference>
<keyword evidence="6" id="KW-0378">Hydrolase</keyword>
<evidence type="ECO:0000256" key="5">
    <source>
        <dbReference type="ARBA" id="ARBA00022723"/>
    </source>
</evidence>
<evidence type="ECO:0000256" key="8">
    <source>
        <dbReference type="ARBA" id="ARBA00023027"/>
    </source>
</evidence>
<dbReference type="InterPro" id="IPR015376">
    <property type="entry name" value="Znr_NADH_PPase"/>
</dbReference>
<reference evidence="11 12" key="1">
    <citation type="submission" date="2018-04" db="EMBL/GenBank/DDBJ databases">
        <title>Genomic Encyclopedia of Archaeal and Bacterial Type Strains, Phase II (KMG-II): from individual species to whole genera.</title>
        <authorList>
            <person name="Goeker M."/>
        </authorList>
    </citation>
    <scope>NUCLEOTIDE SEQUENCE [LARGE SCALE GENOMIC DNA]</scope>
    <source>
        <strain evidence="11 12">DSM 23382</strain>
    </source>
</reference>
<organism evidence="11 12">
    <name type="scientific">Breoghania corrubedonensis</name>
    <dbReference type="NCBI Taxonomy" id="665038"/>
    <lineage>
        <taxon>Bacteria</taxon>
        <taxon>Pseudomonadati</taxon>
        <taxon>Pseudomonadota</taxon>
        <taxon>Alphaproteobacteria</taxon>
        <taxon>Hyphomicrobiales</taxon>
        <taxon>Stappiaceae</taxon>
        <taxon>Breoghania</taxon>
    </lineage>
</organism>
<dbReference type="GO" id="GO:0046872">
    <property type="term" value="F:metal ion binding"/>
    <property type="evidence" value="ECO:0007669"/>
    <property type="project" value="UniProtKB-KW"/>
</dbReference>
<evidence type="ECO:0000256" key="7">
    <source>
        <dbReference type="ARBA" id="ARBA00022842"/>
    </source>
</evidence>
<evidence type="ECO:0000256" key="4">
    <source>
        <dbReference type="ARBA" id="ARBA00012381"/>
    </source>
</evidence>
<name>A0A2T5VE44_9HYPH</name>
<evidence type="ECO:0000259" key="10">
    <source>
        <dbReference type="PROSITE" id="PS51462"/>
    </source>
</evidence>
<dbReference type="Gene3D" id="3.90.79.20">
    <property type="match status" value="1"/>
</dbReference>
<evidence type="ECO:0000256" key="9">
    <source>
        <dbReference type="ARBA" id="ARBA00023679"/>
    </source>
</evidence>
<dbReference type="AlphaFoldDB" id="A0A2T5VE44"/>
<dbReference type="PROSITE" id="PS00893">
    <property type="entry name" value="NUDIX_BOX"/>
    <property type="match status" value="1"/>
</dbReference>
<dbReference type="InterPro" id="IPR049734">
    <property type="entry name" value="NudC-like_C"/>
</dbReference>
<dbReference type="PANTHER" id="PTHR42904:SF6">
    <property type="entry name" value="NAD-CAPPED RNA HYDROLASE NUDT12"/>
    <property type="match status" value="1"/>
</dbReference>
<feature type="domain" description="Nudix hydrolase" evidence="10">
    <location>
        <begin position="165"/>
        <end position="288"/>
    </location>
</feature>
<dbReference type="InterPro" id="IPR020084">
    <property type="entry name" value="NUDIX_hydrolase_CS"/>
</dbReference>
<dbReference type="EC" id="3.6.1.22" evidence="4"/>
<dbReference type="InterPro" id="IPR015797">
    <property type="entry name" value="NUDIX_hydrolase-like_dom_sf"/>
</dbReference>
<dbReference type="PANTHER" id="PTHR42904">
    <property type="entry name" value="NUDIX HYDROLASE, NUDC SUBFAMILY"/>
    <property type="match status" value="1"/>
</dbReference>
<dbReference type="InterPro" id="IPR050241">
    <property type="entry name" value="NAD-cap_RNA_hydrolase_NudC"/>
</dbReference>
<dbReference type="CDD" id="cd03429">
    <property type="entry name" value="NUDIX_NADH_pyrophosphatase_Nudt13"/>
    <property type="match status" value="1"/>
</dbReference>
<dbReference type="Pfam" id="PF09297">
    <property type="entry name" value="Zn_ribbon_NUD"/>
    <property type="match status" value="1"/>
</dbReference>
<dbReference type="NCBIfam" id="NF001299">
    <property type="entry name" value="PRK00241.1"/>
    <property type="match status" value="1"/>
</dbReference>
<keyword evidence="12" id="KW-1185">Reference proteome</keyword>
<evidence type="ECO:0000313" key="12">
    <source>
        <dbReference type="Proteomes" id="UP000244081"/>
    </source>
</evidence>
<dbReference type="GO" id="GO:0005829">
    <property type="term" value="C:cytosol"/>
    <property type="evidence" value="ECO:0007669"/>
    <property type="project" value="TreeGrafter"/>
</dbReference>
<evidence type="ECO:0000256" key="6">
    <source>
        <dbReference type="ARBA" id="ARBA00022801"/>
    </source>
</evidence>
<evidence type="ECO:0000256" key="1">
    <source>
        <dbReference type="ARBA" id="ARBA00001946"/>
    </source>
</evidence>
<evidence type="ECO:0000313" key="11">
    <source>
        <dbReference type="EMBL" id="PTW62027.1"/>
    </source>
</evidence>
<keyword evidence="8" id="KW-0520">NAD</keyword>
<dbReference type="GO" id="GO:0019677">
    <property type="term" value="P:NAD+ catabolic process"/>
    <property type="evidence" value="ECO:0007669"/>
    <property type="project" value="TreeGrafter"/>
</dbReference>
<dbReference type="Proteomes" id="UP000244081">
    <property type="component" value="Unassembled WGS sequence"/>
</dbReference>
<comment type="cofactor">
    <cofactor evidence="1">
        <name>Mg(2+)</name>
        <dbReference type="ChEBI" id="CHEBI:18420"/>
    </cofactor>
</comment>
<dbReference type="Pfam" id="PF00293">
    <property type="entry name" value="NUDIX"/>
    <property type="match status" value="1"/>
</dbReference>
<dbReference type="SUPFAM" id="SSF55811">
    <property type="entry name" value="Nudix"/>
    <property type="match status" value="1"/>
</dbReference>
<comment type="similarity">
    <text evidence="3">Belongs to the Nudix hydrolase family. NudC subfamily.</text>
</comment>